<name>A0A538SL39_UNCEI</name>
<protein>
    <recommendedName>
        <fullName evidence="4">Secreted protein</fullName>
    </recommendedName>
</protein>
<evidence type="ECO:0000256" key="1">
    <source>
        <dbReference type="SAM" id="SignalP"/>
    </source>
</evidence>
<reference evidence="2 3" key="1">
    <citation type="journal article" date="2019" name="Nat. Microbiol.">
        <title>Mediterranean grassland soil C-N compound turnover is dependent on rainfall and depth, and is mediated by genomically divergent microorganisms.</title>
        <authorList>
            <person name="Diamond S."/>
            <person name="Andeer P.F."/>
            <person name="Li Z."/>
            <person name="Crits-Christoph A."/>
            <person name="Burstein D."/>
            <person name="Anantharaman K."/>
            <person name="Lane K.R."/>
            <person name="Thomas B.C."/>
            <person name="Pan C."/>
            <person name="Northen T.R."/>
            <person name="Banfield J.F."/>
        </authorList>
    </citation>
    <scope>NUCLEOTIDE SEQUENCE [LARGE SCALE GENOMIC DNA]</scope>
    <source>
        <strain evidence="2">WS_2</strain>
    </source>
</reference>
<feature type="chain" id="PRO_5022149222" description="Secreted protein" evidence="1">
    <location>
        <begin position="29"/>
        <end position="194"/>
    </location>
</feature>
<organism evidence="2 3">
    <name type="scientific">Eiseniibacteriota bacterium</name>
    <dbReference type="NCBI Taxonomy" id="2212470"/>
    <lineage>
        <taxon>Bacteria</taxon>
        <taxon>Candidatus Eiseniibacteriota</taxon>
    </lineage>
</organism>
<keyword evidence="1" id="KW-0732">Signal</keyword>
<gene>
    <name evidence="2" type="ORF">E6K72_09580</name>
</gene>
<evidence type="ECO:0008006" key="4">
    <source>
        <dbReference type="Google" id="ProtNLM"/>
    </source>
</evidence>
<proteinExistence type="predicted"/>
<dbReference type="Proteomes" id="UP000317716">
    <property type="component" value="Unassembled WGS sequence"/>
</dbReference>
<sequence length="194" mass="20073">MKTQFRKVGTTVLVLLAGSLLAVSMAQAEPQRFSADQQGCTDRVTGGGFILPGGQFANFGAHGGLLHGDLGGHLNYVDHNPSSSVRHVTSDSVVAYCIGCVDRDCRRITYSPATVDGVEVSEVIIEVCDKGEPGTNDTFSICIPSRGYCQGGVLGGDNKPSGGNIQLHAADPGCGGTVPICTTLTACPCFPICP</sequence>
<dbReference type="EMBL" id="VBOS01000338">
    <property type="protein sequence ID" value="TMQ52088.1"/>
    <property type="molecule type" value="Genomic_DNA"/>
</dbReference>
<feature type="signal peptide" evidence="1">
    <location>
        <begin position="1"/>
        <end position="28"/>
    </location>
</feature>
<accession>A0A538SL39</accession>
<evidence type="ECO:0000313" key="3">
    <source>
        <dbReference type="Proteomes" id="UP000317716"/>
    </source>
</evidence>
<comment type="caution">
    <text evidence="2">The sequence shown here is derived from an EMBL/GenBank/DDBJ whole genome shotgun (WGS) entry which is preliminary data.</text>
</comment>
<dbReference type="NCBIfam" id="NF041523">
    <property type="entry name" value="post_COAP_1"/>
    <property type="match status" value="1"/>
</dbReference>
<evidence type="ECO:0000313" key="2">
    <source>
        <dbReference type="EMBL" id="TMQ52088.1"/>
    </source>
</evidence>
<dbReference type="AlphaFoldDB" id="A0A538SL39"/>